<dbReference type="SUPFAM" id="SSF103473">
    <property type="entry name" value="MFS general substrate transporter"/>
    <property type="match status" value="1"/>
</dbReference>
<evidence type="ECO:0000313" key="3">
    <source>
        <dbReference type="Proteomes" id="UP001499938"/>
    </source>
</evidence>
<dbReference type="EMBL" id="BAAAPO010000053">
    <property type="protein sequence ID" value="GAA1806766.1"/>
    <property type="molecule type" value="Genomic_DNA"/>
</dbReference>
<keyword evidence="1" id="KW-1133">Transmembrane helix</keyword>
<proteinExistence type="predicted"/>
<gene>
    <name evidence="2" type="ORF">GCM10009811_32870</name>
</gene>
<evidence type="ECO:0000256" key="1">
    <source>
        <dbReference type="SAM" id="Phobius"/>
    </source>
</evidence>
<feature type="transmembrane region" description="Helical" evidence="1">
    <location>
        <begin position="37"/>
        <end position="55"/>
    </location>
</feature>
<reference evidence="2 3" key="1">
    <citation type="journal article" date="2019" name="Int. J. Syst. Evol. Microbiol.">
        <title>The Global Catalogue of Microorganisms (GCM) 10K type strain sequencing project: providing services to taxonomists for standard genome sequencing and annotation.</title>
        <authorList>
            <consortium name="The Broad Institute Genomics Platform"/>
            <consortium name="The Broad Institute Genome Sequencing Center for Infectious Disease"/>
            <person name="Wu L."/>
            <person name="Ma J."/>
        </authorList>
    </citation>
    <scope>NUCLEOTIDE SEQUENCE [LARGE SCALE GENOMIC DNA]</scope>
    <source>
        <strain evidence="2 3">JCM 15592</strain>
    </source>
</reference>
<organism evidence="2 3">
    <name type="scientific">Nostocoides veronense</name>
    <dbReference type="NCBI Taxonomy" id="330836"/>
    <lineage>
        <taxon>Bacteria</taxon>
        <taxon>Bacillati</taxon>
        <taxon>Actinomycetota</taxon>
        <taxon>Actinomycetes</taxon>
        <taxon>Micrococcales</taxon>
        <taxon>Intrasporangiaceae</taxon>
        <taxon>Nostocoides</taxon>
    </lineage>
</organism>
<accession>A0ABN2M2Z7</accession>
<sequence length="73" mass="7401">MPGFAHGTGIALLGWLMRLGFLFTSPVIGVLSDATSLRAAMLVPLAAGLIAALIAHGIRRAATRDANAGLTSS</sequence>
<evidence type="ECO:0000313" key="2">
    <source>
        <dbReference type="EMBL" id="GAA1806766.1"/>
    </source>
</evidence>
<keyword evidence="1" id="KW-0812">Transmembrane</keyword>
<comment type="caution">
    <text evidence="2">The sequence shown here is derived from an EMBL/GenBank/DDBJ whole genome shotgun (WGS) entry which is preliminary data.</text>
</comment>
<dbReference type="InterPro" id="IPR036259">
    <property type="entry name" value="MFS_trans_sf"/>
</dbReference>
<dbReference type="Proteomes" id="UP001499938">
    <property type="component" value="Unassembled WGS sequence"/>
</dbReference>
<protein>
    <submittedName>
        <fullName evidence="2">Uncharacterized protein</fullName>
    </submittedName>
</protein>
<keyword evidence="1" id="KW-0472">Membrane</keyword>
<keyword evidence="3" id="KW-1185">Reference proteome</keyword>
<feature type="transmembrane region" description="Helical" evidence="1">
    <location>
        <begin position="12"/>
        <end position="31"/>
    </location>
</feature>
<name>A0ABN2M2Z7_9MICO</name>